<accession>A0AAD3SJQ3</accession>
<sequence length="83" mass="8938">MLKLSWPSFSDSDVSAEGCPSHGLPEFVLVRVGLMWAEIKENCPTTNWATYGIATQLPTIGMSIVAAQAVTNQLTTASDWHGT</sequence>
<organism evidence="1 2">
    <name type="scientific">Nepenthes gracilis</name>
    <name type="common">Slender pitcher plant</name>
    <dbReference type="NCBI Taxonomy" id="150966"/>
    <lineage>
        <taxon>Eukaryota</taxon>
        <taxon>Viridiplantae</taxon>
        <taxon>Streptophyta</taxon>
        <taxon>Embryophyta</taxon>
        <taxon>Tracheophyta</taxon>
        <taxon>Spermatophyta</taxon>
        <taxon>Magnoliopsida</taxon>
        <taxon>eudicotyledons</taxon>
        <taxon>Gunneridae</taxon>
        <taxon>Pentapetalae</taxon>
        <taxon>Caryophyllales</taxon>
        <taxon>Nepenthaceae</taxon>
        <taxon>Nepenthes</taxon>
    </lineage>
</organism>
<proteinExistence type="predicted"/>
<gene>
    <name evidence="1" type="ORF">Nepgr_014268</name>
</gene>
<evidence type="ECO:0000313" key="2">
    <source>
        <dbReference type="Proteomes" id="UP001279734"/>
    </source>
</evidence>
<reference evidence="1" key="1">
    <citation type="submission" date="2023-05" db="EMBL/GenBank/DDBJ databases">
        <title>Nepenthes gracilis genome sequencing.</title>
        <authorList>
            <person name="Fukushima K."/>
        </authorList>
    </citation>
    <scope>NUCLEOTIDE SEQUENCE</scope>
    <source>
        <strain evidence="1">SING2019-196</strain>
    </source>
</reference>
<keyword evidence="2" id="KW-1185">Reference proteome</keyword>
<name>A0AAD3SJQ3_NEPGR</name>
<dbReference type="EMBL" id="BSYO01000012">
    <property type="protein sequence ID" value="GMH12427.1"/>
    <property type="molecule type" value="Genomic_DNA"/>
</dbReference>
<protein>
    <submittedName>
        <fullName evidence="1">Uncharacterized protein</fullName>
    </submittedName>
</protein>
<comment type="caution">
    <text evidence="1">The sequence shown here is derived from an EMBL/GenBank/DDBJ whole genome shotgun (WGS) entry which is preliminary data.</text>
</comment>
<dbReference type="AlphaFoldDB" id="A0AAD3SJQ3"/>
<dbReference type="Proteomes" id="UP001279734">
    <property type="component" value="Unassembled WGS sequence"/>
</dbReference>
<evidence type="ECO:0000313" key="1">
    <source>
        <dbReference type="EMBL" id="GMH12427.1"/>
    </source>
</evidence>